<accession>A0A8H2M3F1</accession>
<name>A0A8H2M3F1_9FIRM</name>
<keyword evidence="2" id="KW-0378">Hydrolase</keyword>
<dbReference type="Proteomes" id="UP000377798">
    <property type="component" value="Unassembled WGS sequence"/>
</dbReference>
<proteinExistence type="inferred from homology"/>
<comment type="similarity">
    <text evidence="1">Belongs to the peptidase S58 family.</text>
</comment>
<keyword evidence="2" id="KW-0031">Aminopeptidase</keyword>
<evidence type="ECO:0000313" key="3">
    <source>
        <dbReference type="Proteomes" id="UP000377798"/>
    </source>
</evidence>
<dbReference type="InterPro" id="IPR005321">
    <property type="entry name" value="Peptidase_S58_DmpA"/>
</dbReference>
<comment type="caution">
    <text evidence="2">The sequence shown here is derived from an EMBL/GenBank/DDBJ whole genome shotgun (WGS) entry which is preliminary data.</text>
</comment>
<dbReference type="InterPro" id="IPR016117">
    <property type="entry name" value="ArgJ-like_dom_sf"/>
</dbReference>
<dbReference type="AlphaFoldDB" id="A0A8H2M3F1"/>
<evidence type="ECO:0000313" key="2">
    <source>
        <dbReference type="EMBL" id="VFB15872.1"/>
    </source>
</evidence>
<dbReference type="GO" id="GO:0004177">
    <property type="term" value="F:aminopeptidase activity"/>
    <property type="evidence" value="ECO:0007669"/>
    <property type="project" value="UniProtKB-KW"/>
</dbReference>
<keyword evidence="3" id="KW-1185">Reference proteome</keyword>
<dbReference type="SUPFAM" id="SSF56266">
    <property type="entry name" value="DmpA/ArgJ-like"/>
    <property type="match status" value="1"/>
</dbReference>
<gene>
    <name evidence="2" type="ORF">NCTC13150_00381</name>
</gene>
<organism evidence="2 3">
    <name type="scientific">Urinicoccus massiliensis</name>
    <dbReference type="NCBI Taxonomy" id="1723382"/>
    <lineage>
        <taxon>Bacteria</taxon>
        <taxon>Bacillati</taxon>
        <taxon>Bacillota</taxon>
        <taxon>Tissierellia</taxon>
        <taxon>Tissierellales</taxon>
        <taxon>Peptoniphilaceae</taxon>
        <taxon>Urinicoccus</taxon>
    </lineage>
</organism>
<dbReference type="Gene3D" id="3.60.70.12">
    <property type="entry name" value="L-amino peptidase D-ALA esterase/amidase"/>
    <property type="match status" value="1"/>
</dbReference>
<protein>
    <submittedName>
        <fullName evidence="2">L-aminopeptidase/D-esterase</fullName>
    </submittedName>
</protein>
<dbReference type="CDD" id="cd02252">
    <property type="entry name" value="nylC_like"/>
    <property type="match status" value="1"/>
</dbReference>
<dbReference type="RefSeq" id="WP_034440973.1">
    <property type="nucleotide sequence ID" value="NZ_CAACYI010000001.1"/>
</dbReference>
<keyword evidence="2" id="KW-0645">Protease</keyword>
<sequence length="316" mass="32589">MFKGSITDVPGIKVGHSEIKEGLTGVTVILPPEGTVAGVDVRGAAPGTRETDLLKPENTVQGVNAIFLSGGSAYGLAVGDGIMKALEERGIGLDVVVAQVPIVAGAVIFDLTTGDPKIRPGAKEGYQAVVNAKEETAQGLVGAGLGASVGKYKGLDYAMKSGLGTASMKVGDLVVGALVITNAFGDIYDARNNEKIAGAYDREKKSFINTRQALFNQEGRNFIGGNTTIACLATNGKFNKAQCQKIAGMAHNGYARSIFPVHTANDGDTIFCLATGQVEADVSLVGAMATEVISQAIYNSVAVHNCGGLPGRESLE</sequence>
<reference evidence="2 3" key="1">
    <citation type="submission" date="2019-02" db="EMBL/GenBank/DDBJ databases">
        <authorList>
            <consortium name="Pathogen Informatics"/>
        </authorList>
    </citation>
    <scope>NUCLEOTIDE SEQUENCE [LARGE SCALE GENOMIC DNA]</scope>
    <source>
        <strain evidence="2 3">3012STDY7089603</strain>
    </source>
</reference>
<dbReference type="PANTHER" id="PTHR36512:SF3">
    <property type="entry name" value="BLR5678 PROTEIN"/>
    <property type="match status" value="1"/>
</dbReference>
<dbReference type="Pfam" id="PF03576">
    <property type="entry name" value="Peptidase_S58"/>
    <property type="match status" value="1"/>
</dbReference>
<dbReference type="EMBL" id="CAACYI010000001">
    <property type="protein sequence ID" value="VFB15872.1"/>
    <property type="molecule type" value="Genomic_DNA"/>
</dbReference>
<dbReference type="PANTHER" id="PTHR36512">
    <property type="entry name" value="D-AMINOPEPTIDASE"/>
    <property type="match status" value="1"/>
</dbReference>
<evidence type="ECO:0000256" key="1">
    <source>
        <dbReference type="ARBA" id="ARBA00007068"/>
    </source>
</evidence>